<proteinExistence type="predicted"/>
<dbReference type="EnsemblMetazoa" id="ADIR014080-RA">
    <property type="protein sequence ID" value="ADIR014080-PA"/>
    <property type="gene ID" value="ADIR014080"/>
</dbReference>
<evidence type="ECO:0000313" key="2">
    <source>
        <dbReference type="EnsemblMetazoa" id="ADIR014080-PA"/>
    </source>
</evidence>
<organism evidence="2 3">
    <name type="scientific">Anopheles dirus</name>
    <dbReference type="NCBI Taxonomy" id="7168"/>
    <lineage>
        <taxon>Eukaryota</taxon>
        <taxon>Metazoa</taxon>
        <taxon>Ecdysozoa</taxon>
        <taxon>Arthropoda</taxon>
        <taxon>Hexapoda</taxon>
        <taxon>Insecta</taxon>
        <taxon>Pterygota</taxon>
        <taxon>Neoptera</taxon>
        <taxon>Endopterygota</taxon>
        <taxon>Diptera</taxon>
        <taxon>Nematocera</taxon>
        <taxon>Culicoidea</taxon>
        <taxon>Culicidae</taxon>
        <taxon>Anophelinae</taxon>
        <taxon>Anopheles</taxon>
    </lineage>
</organism>
<evidence type="ECO:0000313" key="3">
    <source>
        <dbReference type="Proteomes" id="UP000075884"/>
    </source>
</evidence>
<evidence type="ECO:0000256" key="1">
    <source>
        <dbReference type="SAM" id="MobiDB-lite"/>
    </source>
</evidence>
<dbReference type="AlphaFoldDB" id="A0A182NVY9"/>
<feature type="region of interest" description="Disordered" evidence="1">
    <location>
        <begin position="1"/>
        <end position="60"/>
    </location>
</feature>
<feature type="compositionally biased region" description="Basic residues" evidence="1">
    <location>
        <begin position="37"/>
        <end position="52"/>
    </location>
</feature>
<reference evidence="3" key="1">
    <citation type="submission" date="2013-03" db="EMBL/GenBank/DDBJ databases">
        <title>The Genome Sequence of Anopheles dirus WRAIR2.</title>
        <authorList>
            <consortium name="The Broad Institute Genomics Platform"/>
            <person name="Neafsey D.E."/>
            <person name="Walton C."/>
            <person name="Walker B."/>
            <person name="Young S.K."/>
            <person name="Zeng Q."/>
            <person name="Gargeya S."/>
            <person name="Fitzgerald M."/>
            <person name="Haas B."/>
            <person name="Abouelleil A."/>
            <person name="Allen A.W."/>
            <person name="Alvarado L."/>
            <person name="Arachchi H.M."/>
            <person name="Berlin A.M."/>
            <person name="Chapman S.B."/>
            <person name="Gainer-Dewar J."/>
            <person name="Goldberg J."/>
            <person name="Griggs A."/>
            <person name="Gujja S."/>
            <person name="Hansen M."/>
            <person name="Howarth C."/>
            <person name="Imamovic A."/>
            <person name="Ireland A."/>
            <person name="Larimer J."/>
            <person name="McCowan C."/>
            <person name="Murphy C."/>
            <person name="Pearson M."/>
            <person name="Poon T.W."/>
            <person name="Priest M."/>
            <person name="Roberts A."/>
            <person name="Saif S."/>
            <person name="Shea T."/>
            <person name="Sisk P."/>
            <person name="Sykes S."/>
            <person name="Wortman J."/>
            <person name="Nusbaum C."/>
            <person name="Birren B."/>
        </authorList>
    </citation>
    <scope>NUCLEOTIDE SEQUENCE [LARGE SCALE GENOMIC DNA]</scope>
    <source>
        <strain evidence="3">WRAIR2</strain>
    </source>
</reference>
<dbReference type="Proteomes" id="UP000075884">
    <property type="component" value="Unassembled WGS sequence"/>
</dbReference>
<protein>
    <submittedName>
        <fullName evidence="2">Uncharacterized protein</fullName>
    </submittedName>
</protein>
<name>A0A182NVY9_9DIPT</name>
<feature type="compositionally biased region" description="Polar residues" evidence="1">
    <location>
        <begin position="1"/>
        <end position="36"/>
    </location>
</feature>
<sequence length="60" mass="6952">MKLNQPTIKPHWNQQSDRQIERSNTNKRQSTSYHSNQSKKRITSSKSNRIRPKTAAAICA</sequence>
<accession>A0A182NVY9</accession>
<dbReference type="VEuPathDB" id="VectorBase:ADIR014080"/>
<reference evidence="2" key="2">
    <citation type="submission" date="2020-05" db="UniProtKB">
        <authorList>
            <consortium name="EnsemblMetazoa"/>
        </authorList>
    </citation>
    <scope>IDENTIFICATION</scope>
    <source>
        <strain evidence="2">WRAIR2</strain>
    </source>
</reference>
<keyword evidence="3" id="KW-1185">Reference proteome</keyword>